<dbReference type="SMART" id="SM00906">
    <property type="entry name" value="Fungal_trans"/>
    <property type="match status" value="1"/>
</dbReference>
<feature type="region of interest" description="Disordered" evidence="6">
    <location>
        <begin position="1"/>
        <end position="143"/>
    </location>
</feature>
<comment type="caution">
    <text evidence="8">The sequence shown here is derived from an EMBL/GenBank/DDBJ whole genome shotgun (WGS) entry which is preliminary data.</text>
</comment>
<comment type="subcellular location">
    <subcellularLocation>
        <location evidence="1">Nucleus</location>
    </subcellularLocation>
</comment>
<accession>A0AA35PSN9</accession>
<feature type="compositionally biased region" description="Basic and acidic residues" evidence="6">
    <location>
        <begin position="1"/>
        <end position="12"/>
    </location>
</feature>
<organism evidence="8 9">
    <name type="scientific">Clonostachys chloroleuca</name>
    <dbReference type="NCBI Taxonomy" id="1926264"/>
    <lineage>
        <taxon>Eukaryota</taxon>
        <taxon>Fungi</taxon>
        <taxon>Dikarya</taxon>
        <taxon>Ascomycota</taxon>
        <taxon>Pezizomycotina</taxon>
        <taxon>Sordariomycetes</taxon>
        <taxon>Hypocreomycetidae</taxon>
        <taxon>Hypocreales</taxon>
        <taxon>Bionectriaceae</taxon>
        <taxon>Clonostachys</taxon>
    </lineage>
</organism>
<evidence type="ECO:0000256" key="1">
    <source>
        <dbReference type="ARBA" id="ARBA00004123"/>
    </source>
</evidence>
<evidence type="ECO:0000313" key="9">
    <source>
        <dbReference type="Proteomes" id="UP001160390"/>
    </source>
</evidence>
<feature type="non-terminal residue" evidence="8">
    <location>
        <position position="743"/>
    </location>
</feature>
<dbReference type="AlphaFoldDB" id="A0AA35PSN9"/>
<sequence length="743" mass="82467">MSRSHKSADRLKQPCTFMTEYNRGKAHRVSTTTTVDQGHRDVASINPTGNGCAKAEAAPRQQETPRPSLADSNASRSDRPRSSSEHGNQLSPDDLPATAVPVQPGIIPDAMMPDSLALPDAGDMGRSSRNSPEPPHTDLEGHYVGPASGVSFLSRALKKLRDSRHSASTSLPSIFNFADAPTQFDPYFLILPDKNEAKRLIRYYFEFASPTHRYLHQPTVDTWCDEFYDSIQNHGPLKAGVHEKRAIILALLAVAKQFSQSSESTSQNYIDSAIFFAASEHHLRQESGGIRLTSIQARLVLCFLLLAQSRVNSAWSLFGTVANLVLAIGLHRRKKREGNGGTDLIEHECRKRAFWSAYILDNYLSAGLGRPRSFHEEDLDQYVKELPLCVDDWQVTPLKILSNDEGGQSLTQASISHAKLLKIVSGILRDLYGLKRLHPDKQEQTLTLYDTRLTQWRREIGPFLDITTPKVLLPIFRRQHTVLHMAHSHAVIMLHRQALLTKPSALSLRQDNTAQGGLPYGVRRCLDAATVIVAMLRELVKQQQMCSAFWFTHYYVFSALVALYLHVVQSRPKATHTWESYLDLAQQGLRDLTTCAADMSYAQRYVVVLTELQNEATKPLEENTRPAAVLQGLQLVAGQQPAVSGAILDNIDPNTQAAATHGILGDDDITSQEFPPPGGLDLDAPQQSTFQDPPGIYNGVGDPSTTHVLENQDDFSSLELEGLADLAFMFLAEENRFQIVDTI</sequence>
<proteinExistence type="predicted"/>
<evidence type="ECO:0000256" key="3">
    <source>
        <dbReference type="ARBA" id="ARBA00023125"/>
    </source>
</evidence>
<keyword evidence="2" id="KW-0805">Transcription regulation</keyword>
<protein>
    <recommendedName>
        <fullName evidence="7">Xylanolytic transcriptional activator regulatory domain-containing protein</fullName>
    </recommendedName>
</protein>
<keyword evidence="3" id="KW-0238">DNA-binding</keyword>
<dbReference type="GO" id="GO:0005634">
    <property type="term" value="C:nucleus"/>
    <property type="evidence" value="ECO:0007669"/>
    <property type="project" value="UniProtKB-SubCell"/>
</dbReference>
<keyword evidence="5" id="KW-0539">Nucleus</keyword>
<dbReference type="InterPro" id="IPR051711">
    <property type="entry name" value="Stress_Response_Reg"/>
</dbReference>
<name>A0AA35PSN9_9HYPO</name>
<reference evidence="8" key="1">
    <citation type="submission" date="2023-01" db="EMBL/GenBank/DDBJ databases">
        <authorList>
            <person name="Piombo E."/>
        </authorList>
    </citation>
    <scope>NUCLEOTIDE SEQUENCE</scope>
</reference>
<dbReference type="GO" id="GO:0043565">
    <property type="term" value="F:sequence-specific DNA binding"/>
    <property type="evidence" value="ECO:0007669"/>
    <property type="project" value="TreeGrafter"/>
</dbReference>
<dbReference type="CDD" id="cd12148">
    <property type="entry name" value="fungal_TF_MHR"/>
    <property type="match status" value="1"/>
</dbReference>
<evidence type="ECO:0000313" key="8">
    <source>
        <dbReference type="EMBL" id="CAI6015568.1"/>
    </source>
</evidence>
<evidence type="ECO:0000256" key="5">
    <source>
        <dbReference type="ARBA" id="ARBA00023242"/>
    </source>
</evidence>
<evidence type="ECO:0000259" key="7">
    <source>
        <dbReference type="SMART" id="SM00906"/>
    </source>
</evidence>
<dbReference type="Proteomes" id="UP001160390">
    <property type="component" value="Unassembled WGS sequence"/>
</dbReference>
<dbReference type="GO" id="GO:0045944">
    <property type="term" value="P:positive regulation of transcription by RNA polymerase II"/>
    <property type="evidence" value="ECO:0007669"/>
    <property type="project" value="TreeGrafter"/>
</dbReference>
<evidence type="ECO:0000256" key="2">
    <source>
        <dbReference type="ARBA" id="ARBA00023015"/>
    </source>
</evidence>
<feature type="compositionally biased region" description="Polar residues" evidence="6">
    <location>
        <begin position="61"/>
        <end position="75"/>
    </location>
</feature>
<dbReference type="Pfam" id="PF04082">
    <property type="entry name" value="Fungal_trans"/>
    <property type="match status" value="1"/>
</dbReference>
<keyword evidence="9" id="KW-1185">Reference proteome</keyword>
<evidence type="ECO:0000256" key="4">
    <source>
        <dbReference type="ARBA" id="ARBA00023163"/>
    </source>
</evidence>
<dbReference type="EMBL" id="CABFNP030000445">
    <property type="protein sequence ID" value="CAI6015568.1"/>
    <property type="molecule type" value="Genomic_DNA"/>
</dbReference>
<dbReference type="GO" id="GO:0006351">
    <property type="term" value="P:DNA-templated transcription"/>
    <property type="evidence" value="ECO:0007669"/>
    <property type="project" value="InterPro"/>
</dbReference>
<keyword evidence="4" id="KW-0804">Transcription</keyword>
<feature type="domain" description="Xylanolytic transcriptional activator regulatory" evidence="7">
    <location>
        <begin position="314"/>
        <end position="393"/>
    </location>
</feature>
<dbReference type="PANTHER" id="PTHR47540">
    <property type="entry name" value="THIAMINE REPRESSIBLE GENES REGULATORY PROTEIN THI5"/>
    <property type="match status" value="1"/>
</dbReference>
<dbReference type="PANTHER" id="PTHR47540:SF3">
    <property type="entry name" value="ZN(II)2CYS6 TRANSCRIPTION FACTOR (EUROFUNG)"/>
    <property type="match status" value="1"/>
</dbReference>
<gene>
    <name evidence="8" type="ORF">CCHLO57077_00018482</name>
</gene>
<evidence type="ECO:0000256" key="6">
    <source>
        <dbReference type="SAM" id="MobiDB-lite"/>
    </source>
</evidence>
<dbReference type="InterPro" id="IPR007219">
    <property type="entry name" value="XnlR_reg_dom"/>
</dbReference>
<dbReference type="GO" id="GO:0008270">
    <property type="term" value="F:zinc ion binding"/>
    <property type="evidence" value="ECO:0007669"/>
    <property type="project" value="InterPro"/>
</dbReference>